<dbReference type="Proteomes" id="UP000620382">
    <property type="component" value="Unassembled WGS sequence"/>
</dbReference>
<dbReference type="Pfam" id="PF13550">
    <property type="entry name" value="Phage-tail_3"/>
    <property type="match status" value="1"/>
</dbReference>
<gene>
    <name evidence="6" type="ORF">FRT59_08400</name>
    <name evidence="5" type="ORF">JJD71_04535</name>
</gene>
<keyword evidence="8" id="KW-1185">Reference proteome</keyword>
<dbReference type="PANTHER" id="PTHR36251:SF2">
    <property type="entry name" value="GIFSY-2 PROPHAGE HOST SPECIFICITY PROTEIN J, PHAGE LAMBDA"/>
    <property type="match status" value="1"/>
</dbReference>
<evidence type="ECO:0000313" key="5">
    <source>
        <dbReference type="EMBL" id="MBK3458329.1"/>
    </source>
</evidence>
<dbReference type="PANTHER" id="PTHR36251">
    <property type="entry name" value="FELS-1 PROPHAGE HOST SPECIFICITY PROTEIN-RELATED"/>
    <property type="match status" value="1"/>
</dbReference>
<evidence type="ECO:0000256" key="1">
    <source>
        <dbReference type="SAM" id="MobiDB-lite"/>
    </source>
</evidence>
<reference evidence="5 8" key="2">
    <citation type="submission" date="2021-01" db="EMBL/GenBank/DDBJ databases">
        <title>Antibiotic resistance and phylogeny of Pseudomonas spp. isolated over three decades from chicken meat in the Norwegian food chain.</title>
        <authorList>
            <person name="Moen B."/>
        </authorList>
    </citation>
    <scope>NUCLEOTIDE SEQUENCE [LARGE SCALE GENOMIC DNA]</scope>
    <source>
        <strain evidence="5 8">MF6766</strain>
    </source>
</reference>
<name>A0A5P1D957_9PSED</name>
<evidence type="ECO:0000259" key="4">
    <source>
        <dbReference type="Pfam" id="PF24801"/>
    </source>
</evidence>
<dbReference type="OrthoDB" id="109844at2"/>
<dbReference type="Pfam" id="PF09327">
    <property type="entry name" value="Phage_Tail_Tip"/>
    <property type="match status" value="1"/>
</dbReference>
<protein>
    <submittedName>
        <fullName evidence="6">DUF1983 domain-containing protein</fullName>
    </submittedName>
</protein>
<accession>A0A5P1D957</accession>
<feature type="domain" description="Tip attachment protein J central straight fiber" evidence="2">
    <location>
        <begin position="1203"/>
        <end position="1324"/>
    </location>
</feature>
<evidence type="ECO:0000313" key="8">
    <source>
        <dbReference type="Proteomes" id="UP000620382"/>
    </source>
</evidence>
<dbReference type="Pfam" id="PF24801">
    <property type="entry name" value="FNIII-A_GpJ"/>
    <property type="match status" value="1"/>
</dbReference>
<dbReference type="InterPro" id="IPR015406">
    <property type="entry name" value="GpJ_CSF"/>
</dbReference>
<dbReference type="InterPro" id="IPR032876">
    <property type="entry name" value="J_dom"/>
</dbReference>
<feature type="region of interest" description="Disordered" evidence="1">
    <location>
        <begin position="1"/>
        <end position="35"/>
    </location>
</feature>
<dbReference type="EMBL" id="VOIW01000002">
    <property type="protein sequence ID" value="MRJ36987.1"/>
    <property type="molecule type" value="Genomic_DNA"/>
</dbReference>
<evidence type="ECO:0000313" key="6">
    <source>
        <dbReference type="EMBL" id="MRJ36987.1"/>
    </source>
</evidence>
<dbReference type="InterPro" id="IPR053171">
    <property type="entry name" value="Viral_Tip_Attach_Protein"/>
</dbReference>
<evidence type="ECO:0000259" key="3">
    <source>
        <dbReference type="Pfam" id="PF13550"/>
    </source>
</evidence>
<dbReference type="EMBL" id="JAENSR010000001">
    <property type="protein sequence ID" value="MBK3458329.1"/>
    <property type="molecule type" value="Genomic_DNA"/>
</dbReference>
<dbReference type="InterPro" id="IPR055385">
    <property type="entry name" value="GpJ_HDII-ins2"/>
</dbReference>
<organism evidence="6 7">
    <name type="scientific">Pseudomonas haemolytica</name>
    <dbReference type="NCBI Taxonomy" id="2600065"/>
    <lineage>
        <taxon>Bacteria</taxon>
        <taxon>Pseudomonadati</taxon>
        <taxon>Pseudomonadota</taxon>
        <taxon>Gammaproteobacteria</taxon>
        <taxon>Pseudomonadales</taxon>
        <taxon>Pseudomonadaceae</taxon>
        <taxon>Pseudomonas</taxon>
    </lineage>
</organism>
<evidence type="ECO:0000259" key="2">
    <source>
        <dbReference type="Pfam" id="PF09327"/>
    </source>
</evidence>
<feature type="compositionally biased region" description="Basic residues" evidence="1">
    <location>
        <begin position="7"/>
        <end position="17"/>
    </location>
</feature>
<comment type="caution">
    <text evidence="6">The sequence shown here is derived from an EMBL/GenBank/DDBJ whole genome shotgun (WGS) entry which is preliminary data.</text>
</comment>
<sequence>MSAVAKKTSRSAARTRRAVIGSKGGQAKEKKPSIAQNSVPSISTARILYMWSWGPIVGPVDGLRSIKLDGMPIQGPDGTLNYPGVKWQFRNGELNQARLEGNTESSNEIDVKQELIFGTPWLHSITNPVLDAVRLRLSWPTLRSQDSAGNINGVRIDYAVDISTDNGPYVEVLLSFVDRKNVTEYERAHRLELPAGNRWTIRVRRLTPNANSDLVADQMVVKAIAEVVDSDQEYPLTAVSSIEYDAQTFGGDIAKIAVLMRGRIIRVPTNYSAETRTYATSGAGTSNGIWDGTFKEAYTNNPAWIFYDLVLHPYYGLGDRIDATMVDRWSLYRIAQYCDQMVPDGKGGMEPRFTCNLYFQKQAEAYAVLQDLASIFHGLAYWDGSQIVVNADMPGDPVYTYNQTQILNNGAIKYEGTRARDRHTLYMVGWDNPDQGFETDKEPVFDDEAMVELGGIVRETTVGAIGCTSLGQAQRAGQWAALTEKLQTQGGVFRVGLDGDIPKPGQIIAVADPMLVGRNNGGRIAAAAGRMVTLDRDTVVPVGARLMVNLPSGKSEGRAVKSVAGRDVTVMADFSEQPQAECGWILDYEDLKLMQFYVRNVTRPEWHQYQLEVIQHDPSKFPAIDNGAVVDPRPITGIPVGSQDAPARVMLSQHVVIEQGIAVTVMSIAWDAAPNAVAYDVEWKWGAREWITVPRTAEQMVDVRGIYSGQYMARVRAVSALNVSSIPVTSALTNLEGKVGLPPAVSFLTTTSLIYGVGIQWGFPPGAEDTQRTELWYSQSPALETATKLSDLSYPQASHEMHSLLAGASLFFWARLVDRTGNVGPFFPVTGAVNGQASSDQAEYEKYFADKIGKGALYQSLREEIELITGDGPGSVNERLEEAKQELEDLIKQVSDALAYDPAKPYLKGDIVRLDQRLYQAKGPVPVGEAPPDADYWIDIGTILETTDALVSQVQIIETKIEEIDGKIIATATSVEALRSAARGDDGSGDLAGALKAWTSTADLAVERKTRATEKDAMAQQLITLGAQVGDNKSGLTTLEQVVASNRETAATQVTQLRSGLTAVSGLVDEQGKTIAGQGSAIAGQAEAITGLDTKVTNLDGRVTAQASSNESLRASVRGDDGAGELAGALKAYESTASIAQQMRVEASREVATAERLTTLQAGVDDAKGLIQQEEKIRATAIDVQAKRTDTVQASLGQTNASVQQVSQAVVGLDGKVSAQTTIKTQTTANGKKVMAALALGSDGETSEILAFAQRFAIVDEASGVETFPFVVSGGQVFISSAVIKTGMITNAMIGDYIQSNNYVAGVSGWRLSFDGTFEMNGNIAGLGTMRLTNTFLKFIYANGVVGIDLSL</sequence>
<dbReference type="Proteomes" id="UP000408764">
    <property type="component" value="Unassembled WGS sequence"/>
</dbReference>
<feature type="domain" description="Tip attachment protein J HDII-ins2" evidence="4">
    <location>
        <begin position="106"/>
        <end position="229"/>
    </location>
</feature>
<dbReference type="RefSeq" id="WP_153870923.1">
    <property type="nucleotide sequence ID" value="NZ_JAEKCT010000002.1"/>
</dbReference>
<reference evidence="6 7" key="1">
    <citation type="submission" date="2019-08" db="EMBL/GenBank/DDBJ databases">
        <title>Pseudomonas haemolytica sp. nov. isolated from raw milk and skim milk concentrate.</title>
        <authorList>
            <person name="Hofmann K."/>
            <person name="Huptas C."/>
            <person name="Doll E."/>
            <person name="Scherer S."/>
            <person name="Wenning M."/>
        </authorList>
    </citation>
    <scope>NUCLEOTIDE SEQUENCE [LARGE SCALE GENOMIC DNA]</scope>
    <source>
        <strain evidence="6 7">DSM 108987</strain>
    </source>
</reference>
<proteinExistence type="predicted"/>
<evidence type="ECO:0000313" key="7">
    <source>
        <dbReference type="Proteomes" id="UP000408764"/>
    </source>
</evidence>
<feature type="domain" description="Tip attachment protein J" evidence="3">
    <location>
        <begin position="361"/>
        <end position="526"/>
    </location>
</feature>